<keyword evidence="2" id="KW-1133">Transmembrane helix</keyword>
<comment type="caution">
    <text evidence="3">The sequence shown here is derived from an EMBL/GenBank/DDBJ whole genome shotgun (WGS) entry which is preliminary data.</text>
</comment>
<dbReference type="InterPro" id="IPR025961">
    <property type="entry name" value="Metal_resist"/>
</dbReference>
<protein>
    <submittedName>
        <fullName evidence="3">Periplasmic heavy metal sensor</fullName>
    </submittedName>
</protein>
<feature type="compositionally biased region" description="Basic and acidic residues" evidence="1">
    <location>
        <begin position="163"/>
        <end position="174"/>
    </location>
</feature>
<feature type="region of interest" description="Disordered" evidence="1">
    <location>
        <begin position="163"/>
        <end position="182"/>
    </location>
</feature>
<evidence type="ECO:0000256" key="1">
    <source>
        <dbReference type="SAM" id="MobiDB-lite"/>
    </source>
</evidence>
<accession>A0ABT5II25</accession>
<dbReference type="RefSeq" id="WP_272742501.1">
    <property type="nucleotide sequence ID" value="NZ_JAQQKW010000012.1"/>
</dbReference>
<sequence>MPEAALPVPPKKRISARSWLAVSIAFNVFLLGSLIGVGVIASKHLRPKPDRSAPALLHMIEGLSPANQEVARQILTDAALAGESDMDQSRAFRKSAAELMLQPKPDPVAIQAEITKARRAEASAKDKIETAIISLLIQLPPEERAKVAEPLIKTPFRARSKALSDVRKAEEKAKAAAASASR</sequence>
<dbReference type="Proteomes" id="UP001216595">
    <property type="component" value="Unassembled WGS sequence"/>
</dbReference>
<keyword evidence="2" id="KW-0812">Transmembrane</keyword>
<dbReference type="Pfam" id="PF13801">
    <property type="entry name" value="Metal_resist"/>
    <property type="match status" value="1"/>
</dbReference>
<organism evidence="3 4">
    <name type="scientific">Asticcacaulis currens</name>
    <dbReference type="NCBI Taxonomy" id="2984210"/>
    <lineage>
        <taxon>Bacteria</taxon>
        <taxon>Pseudomonadati</taxon>
        <taxon>Pseudomonadota</taxon>
        <taxon>Alphaproteobacteria</taxon>
        <taxon>Caulobacterales</taxon>
        <taxon>Caulobacteraceae</taxon>
        <taxon>Asticcacaulis</taxon>
    </lineage>
</organism>
<keyword evidence="4" id="KW-1185">Reference proteome</keyword>
<feature type="transmembrane region" description="Helical" evidence="2">
    <location>
        <begin position="20"/>
        <end position="41"/>
    </location>
</feature>
<evidence type="ECO:0000313" key="4">
    <source>
        <dbReference type="Proteomes" id="UP001216595"/>
    </source>
</evidence>
<evidence type="ECO:0000256" key="2">
    <source>
        <dbReference type="SAM" id="Phobius"/>
    </source>
</evidence>
<keyword evidence="2" id="KW-0472">Membrane</keyword>
<gene>
    <name evidence="3" type="ORF">PQU94_16345</name>
</gene>
<dbReference type="EMBL" id="JAQQKW010000012">
    <property type="protein sequence ID" value="MDC7695849.1"/>
    <property type="molecule type" value="Genomic_DNA"/>
</dbReference>
<name>A0ABT5II25_9CAUL</name>
<evidence type="ECO:0000313" key="3">
    <source>
        <dbReference type="EMBL" id="MDC7695849.1"/>
    </source>
</evidence>
<reference evidence="3 4" key="1">
    <citation type="submission" date="2023-01" db="EMBL/GenBank/DDBJ databases">
        <title>Novel species of the genus Asticcacaulis isolated from rivers.</title>
        <authorList>
            <person name="Lu H."/>
        </authorList>
    </citation>
    <scope>NUCLEOTIDE SEQUENCE [LARGE SCALE GENOMIC DNA]</scope>
    <source>
        <strain evidence="3 4">DXS10W</strain>
    </source>
</reference>
<proteinExistence type="predicted"/>